<protein>
    <submittedName>
        <fullName evidence="4">Uncharacterized protein</fullName>
    </submittedName>
</protein>
<gene>
    <name evidence="4" type="ORF">N0V87_007708</name>
</gene>
<dbReference type="PANTHER" id="PTHR10039">
    <property type="entry name" value="AMELOGENIN"/>
    <property type="match status" value="1"/>
</dbReference>
<dbReference type="InterPro" id="IPR056125">
    <property type="entry name" value="DUF7708"/>
</dbReference>
<dbReference type="Pfam" id="PF24883">
    <property type="entry name" value="NPHP3_N"/>
    <property type="match status" value="1"/>
</dbReference>
<reference evidence="4" key="1">
    <citation type="submission" date="2022-10" db="EMBL/GenBank/DDBJ databases">
        <title>Tapping the CABI collections for fungal endophytes: first genome assemblies for Collariella, Neodidymelliopsis, Ascochyta clinopodiicola, Didymella pomorum, Didymosphaeria variabile, Neocosmospora piperis and Neocucurbitaria cava.</title>
        <authorList>
            <person name="Hill R."/>
        </authorList>
    </citation>
    <scope>NUCLEOTIDE SEQUENCE</scope>
    <source>
        <strain evidence="4">IMI 360193</strain>
    </source>
</reference>
<evidence type="ECO:0000313" key="5">
    <source>
        <dbReference type="Proteomes" id="UP001140562"/>
    </source>
</evidence>
<dbReference type="Pfam" id="PF24809">
    <property type="entry name" value="DUF7708"/>
    <property type="match status" value="1"/>
</dbReference>
<dbReference type="EMBL" id="JAPEUV010000097">
    <property type="protein sequence ID" value="KAJ4333321.1"/>
    <property type="molecule type" value="Genomic_DNA"/>
</dbReference>
<comment type="caution">
    <text evidence="4">The sequence shown here is derived from an EMBL/GenBank/DDBJ whole genome shotgun (WGS) entry which is preliminary data.</text>
</comment>
<feature type="domain" description="DUF7708" evidence="2">
    <location>
        <begin position="4"/>
        <end position="145"/>
    </location>
</feature>
<dbReference type="OrthoDB" id="21416at2759"/>
<name>A0A9W9BWU6_9PLEO</name>
<dbReference type="PANTHER" id="PTHR10039:SF14">
    <property type="entry name" value="NACHT DOMAIN-CONTAINING PROTEIN"/>
    <property type="match status" value="1"/>
</dbReference>
<evidence type="ECO:0000259" key="2">
    <source>
        <dbReference type="Pfam" id="PF24809"/>
    </source>
</evidence>
<accession>A0A9W9BWU6</accession>
<keyword evidence="5" id="KW-1185">Reference proteome</keyword>
<evidence type="ECO:0000259" key="3">
    <source>
        <dbReference type="Pfam" id="PF24883"/>
    </source>
</evidence>
<organism evidence="4 5">
    <name type="scientific">Didymella glomerata</name>
    <dbReference type="NCBI Taxonomy" id="749621"/>
    <lineage>
        <taxon>Eukaryota</taxon>
        <taxon>Fungi</taxon>
        <taxon>Dikarya</taxon>
        <taxon>Ascomycota</taxon>
        <taxon>Pezizomycotina</taxon>
        <taxon>Dothideomycetes</taxon>
        <taxon>Pleosporomycetidae</taxon>
        <taxon>Pleosporales</taxon>
        <taxon>Pleosporineae</taxon>
        <taxon>Didymellaceae</taxon>
        <taxon>Didymella</taxon>
    </lineage>
</organism>
<evidence type="ECO:0000313" key="4">
    <source>
        <dbReference type="EMBL" id="KAJ4333321.1"/>
    </source>
</evidence>
<keyword evidence="1" id="KW-0677">Repeat</keyword>
<feature type="domain" description="Nephrocystin 3-like N-terminal" evidence="3">
    <location>
        <begin position="331"/>
        <end position="428"/>
    </location>
</feature>
<evidence type="ECO:0000256" key="1">
    <source>
        <dbReference type="ARBA" id="ARBA00022737"/>
    </source>
</evidence>
<dbReference type="Proteomes" id="UP001140562">
    <property type="component" value="Unassembled WGS sequence"/>
</dbReference>
<proteinExistence type="predicted"/>
<dbReference type="AlphaFoldDB" id="A0A9W9BWU6"/>
<dbReference type="InterPro" id="IPR056884">
    <property type="entry name" value="NPHP3-like_N"/>
</dbReference>
<sequence length="854" mass="98891">MTRIQSFLEAMEQFGKIVEVFLNVADLLAFVWGPMKLLLQTASTFTDSFEALLKAYEQIGEQLPLLSEYDNLFRSNLHVKDSLVRMYIDILEFHHQALRFFRGSMWKSFFRSMWKDFDTKFGGILERLGRHRKYVESCADVAHFQQSRKDLLEFRKDNDVLHQQAQNDLSDLRTTNLTQHQSTQDDIARAHTDNLAQHRRTQEVMAQASVTHLAHHQKIQDDIGQAGDRNTAQHQDTHDGIARLEAMALTRFKTHELDMAVLKSTTHTTQMNSQKHASDLARMDANNAARHRAYADDMLRLSSKLDGMIAEEQRRKMETVKEWLAVGQQNSVLHASYRQVRLEHPNTAKWILKQEAVNNCGEPVLRSFSLATKMLRDYCMSFEKVFIIVDGLDECSQVERKQVLEALMTIVSQADTNEAGKLRLLVVSQDYVDIRRTLFGTGNTKISPKVVQISHEDNEDDILMYVKSWVEKIDVKYDLGKDVGEYLVNLTVANAKGMFLFAKLVVRNLYDQPTREMLLDAIRTANFPTKLKEAYQRILDRIKITSSAAEWTEATKLLGWMVCAKRRLTWKEMQVALSIDIEGQTIDTAKTFITQVISDIHEPSIECDLSVLCLQYLTFPCFDIFENDDENELQQLALQGYLALQDYAIATWFHHINAFVNSGKELLNESSDKNDRLQAIETALDDFMSKYSDEDWERGLVEECKDSCSTFRDLPLYENLVLIISHIYTFQKKGFEARHKISIRGLDEALQQNRKILEDLPTKLEKSKEKVKAANDLAAYSTFYDSERLYKCNRITCRYFAEGFKDKQSRKRHVNVHDRPFHCDVQDCLGQEGFAKENDLQKYDCHLVLRSFYR</sequence>